<organism evidence="2 3">
    <name type="scientific">Flavobacterium fluvii</name>
    <dbReference type="NCBI Taxonomy" id="468056"/>
    <lineage>
        <taxon>Bacteria</taxon>
        <taxon>Pseudomonadati</taxon>
        <taxon>Bacteroidota</taxon>
        <taxon>Flavobacteriia</taxon>
        <taxon>Flavobacteriales</taxon>
        <taxon>Flavobacteriaceae</taxon>
        <taxon>Flavobacterium</taxon>
    </lineage>
</organism>
<keyword evidence="1" id="KW-0812">Transmembrane</keyword>
<dbReference type="AlphaFoldDB" id="A0A1M5N7Q2"/>
<name>A0A1M5N7Q2_9FLAO</name>
<sequence length="56" mass="6587">MPILLSKTNLRFKTNYKTTQKIVFLGVFFSFVNNGSWFVQPKILEPKIRSIECICF</sequence>
<feature type="transmembrane region" description="Helical" evidence="1">
    <location>
        <begin position="21"/>
        <end position="39"/>
    </location>
</feature>
<evidence type="ECO:0000313" key="3">
    <source>
        <dbReference type="Proteomes" id="UP000184516"/>
    </source>
</evidence>
<dbReference type="Proteomes" id="UP000184516">
    <property type="component" value="Unassembled WGS sequence"/>
</dbReference>
<proteinExistence type="predicted"/>
<protein>
    <submittedName>
        <fullName evidence="2">Uncharacterized protein</fullName>
    </submittedName>
</protein>
<evidence type="ECO:0000313" key="2">
    <source>
        <dbReference type="EMBL" id="SHG85570.1"/>
    </source>
</evidence>
<gene>
    <name evidence="2" type="ORF">SAMN05443549_107140</name>
</gene>
<accession>A0A1M5N7Q2</accession>
<keyword evidence="1" id="KW-1133">Transmembrane helix</keyword>
<dbReference type="EMBL" id="FQWB01000007">
    <property type="protein sequence ID" value="SHG85570.1"/>
    <property type="molecule type" value="Genomic_DNA"/>
</dbReference>
<keyword evidence="1" id="KW-0472">Membrane</keyword>
<keyword evidence="3" id="KW-1185">Reference proteome</keyword>
<evidence type="ECO:0000256" key="1">
    <source>
        <dbReference type="SAM" id="Phobius"/>
    </source>
</evidence>
<reference evidence="3" key="1">
    <citation type="submission" date="2016-11" db="EMBL/GenBank/DDBJ databases">
        <authorList>
            <person name="Varghese N."/>
            <person name="Submissions S."/>
        </authorList>
    </citation>
    <scope>NUCLEOTIDE SEQUENCE [LARGE SCALE GENOMIC DNA]</scope>
    <source>
        <strain evidence="3">DSM 19978</strain>
    </source>
</reference>